<dbReference type="AlphaFoldDB" id="U2REJ1"/>
<keyword evidence="2" id="KW-0813">Transport</keyword>
<evidence type="ECO:0000256" key="4">
    <source>
        <dbReference type="ARBA" id="ARBA00022519"/>
    </source>
</evidence>
<evidence type="ECO:0000313" key="14">
    <source>
        <dbReference type="EMBL" id="ERK49167.1"/>
    </source>
</evidence>
<evidence type="ECO:0000256" key="7">
    <source>
        <dbReference type="ARBA" id="ARBA00022840"/>
    </source>
</evidence>
<dbReference type="EMBL" id="ACVN02000330">
    <property type="protein sequence ID" value="ERK49167.1"/>
    <property type="molecule type" value="Genomic_DNA"/>
</dbReference>
<keyword evidence="4" id="KW-0997">Cell inner membrane</keyword>
<evidence type="ECO:0000256" key="1">
    <source>
        <dbReference type="ARBA" id="ARBA00004429"/>
    </source>
</evidence>
<proteinExistence type="inferred from homology"/>
<dbReference type="GO" id="GO:0005524">
    <property type="term" value="F:ATP binding"/>
    <property type="evidence" value="ECO:0007669"/>
    <property type="project" value="UniProtKB-KW"/>
</dbReference>
<protein>
    <submittedName>
        <fullName evidence="14">ABC transporter, ATP-binding protein</fullName>
    </submittedName>
</protein>
<accession>U2REJ1</accession>
<evidence type="ECO:0000256" key="5">
    <source>
        <dbReference type="ARBA" id="ARBA00022692"/>
    </source>
</evidence>
<evidence type="ECO:0000256" key="8">
    <source>
        <dbReference type="ARBA" id="ARBA00022989"/>
    </source>
</evidence>
<keyword evidence="3" id="KW-1003">Cell membrane</keyword>
<dbReference type="SMART" id="SM00382">
    <property type="entry name" value="AAA"/>
    <property type="match status" value="1"/>
</dbReference>
<feature type="domain" description="ABC transmembrane type-1" evidence="13">
    <location>
        <begin position="19"/>
        <end position="303"/>
    </location>
</feature>
<dbReference type="Proteomes" id="UP000017052">
    <property type="component" value="Unassembled WGS sequence"/>
</dbReference>
<feature type="domain" description="ABC transporter" evidence="12">
    <location>
        <begin position="334"/>
        <end position="570"/>
    </location>
</feature>
<feature type="transmembrane region" description="Helical" evidence="11">
    <location>
        <begin position="277"/>
        <end position="296"/>
    </location>
</feature>
<evidence type="ECO:0000256" key="2">
    <source>
        <dbReference type="ARBA" id="ARBA00022448"/>
    </source>
</evidence>
<evidence type="ECO:0000256" key="6">
    <source>
        <dbReference type="ARBA" id="ARBA00022741"/>
    </source>
</evidence>
<gene>
    <name evidence="14" type="ORF">HMPREF0682_1291</name>
</gene>
<dbReference type="GO" id="GO:0140359">
    <property type="term" value="F:ABC-type transporter activity"/>
    <property type="evidence" value="ECO:0007669"/>
    <property type="project" value="InterPro"/>
</dbReference>
<dbReference type="Gene3D" id="1.20.1560.10">
    <property type="entry name" value="ABC transporter type 1, transmembrane domain"/>
    <property type="match status" value="1"/>
</dbReference>
<sequence>MTGSTALREVLGPHLRPLAIAALMQVIASAASVVPLCGLLVLIGRLTGTAPGSPWNALLVFLMGLACSAGLNSLALLVCHFVDTGVQARLRRALADKMGRLPLSWFDERSTGRVRQLVQNDVGSIHQLVAHTIVDTLAGALTPAAGLVFCLCIDWRLGLASLVPFATYLLLYSLLAARGNQETVAAMHRGLERVSSAIVEYVNGIGVLKIFGRPDEGSARFAKESADFREEFGALVAPQMRAHAIAVTAISAPFVALVMLAVGAWTVHSGATSPSEVLVTLVAALLMPAGFQTLAASGQARSQAMDAARRITEILHGPELAAPDRPVRPDGTDIELRGVCFGYGEDDSDAMALQDICLSVPAGSVTAVVGPSGSGKSTLAALLARFRDADSGSISIGGVDVREIDESVLRATVGTVLQDLQLLGISVADNIRLGRPQTPMERVVEAARAAAIHDEIMALPRGYDSVIGQDARLSGGQAQRVCIARSILADAPILILDEATSATDPESETRIQEALDRLATGRSVVVIAHRLHTIAGADQIVVLDRGRVVERGTHAELMAADGLYRSLWDSANASSEETREGAEAR</sequence>
<organism evidence="14 15">
    <name type="scientific">Propionibacterium acidifaciens F0233</name>
    <dbReference type="NCBI Taxonomy" id="553198"/>
    <lineage>
        <taxon>Bacteria</taxon>
        <taxon>Bacillati</taxon>
        <taxon>Actinomycetota</taxon>
        <taxon>Actinomycetes</taxon>
        <taxon>Propionibacteriales</taxon>
        <taxon>Propionibacteriaceae</taxon>
        <taxon>Propionibacterium</taxon>
    </lineage>
</organism>
<dbReference type="PANTHER" id="PTHR24221:SF654">
    <property type="entry name" value="ATP-BINDING CASSETTE SUB-FAMILY B MEMBER 6"/>
    <property type="match status" value="1"/>
</dbReference>
<dbReference type="PANTHER" id="PTHR24221">
    <property type="entry name" value="ATP-BINDING CASSETTE SUB-FAMILY B"/>
    <property type="match status" value="1"/>
</dbReference>
<feature type="transmembrane region" description="Helical" evidence="11">
    <location>
        <begin position="244"/>
        <end position="265"/>
    </location>
</feature>
<reference evidence="14" key="1">
    <citation type="submission" date="2013-08" db="EMBL/GenBank/DDBJ databases">
        <authorList>
            <person name="Durkin A.S."/>
            <person name="Haft D.R."/>
            <person name="McCorrison J."/>
            <person name="Torralba M."/>
            <person name="Gillis M."/>
            <person name="Haft D.H."/>
            <person name="Methe B."/>
            <person name="Sutton G."/>
            <person name="Nelson K.E."/>
        </authorList>
    </citation>
    <scope>NUCLEOTIDE SEQUENCE [LARGE SCALE GENOMIC DNA]</scope>
    <source>
        <strain evidence="14">F0233</strain>
    </source>
</reference>
<keyword evidence="15" id="KW-1185">Reference proteome</keyword>
<dbReference type="PROSITE" id="PS50929">
    <property type="entry name" value="ABC_TM1F"/>
    <property type="match status" value="1"/>
</dbReference>
<comment type="caution">
    <text evidence="14">The sequence shown here is derived from an EMBL/GenBank/DDBJ whole genome shotgun (WGS) entry which is preliminary data.</text>
</comment>
<dbReference type="InterPro" id="IPR017871">
    <property type="entry name" value="ABC_transporter-like_CS"/>
</dbReference>
<dbReference type="InterPro" id="IPR003439">
    <property type="entry name" value="ABC_transporter-like_ATP-bd"/>
</dbReference>
<evidence type="ECO:0000256" key="11">
    <source>
        <dbReference type="SAM" id="Phobius"/>
    </source>
</evidence>
<dbReference type="CDD" id="cd07346">
    <property type="entry name" value="ABC_6TM_exporters"/>
    <property type="match status" value="1"/>
</dbReference>
<evidence type="ECO:0000256" key="9">
    <source>
        <dbReference type="ARBA" id="ARBA00023136"/>
    </source>
</evidence>
<evidence type="ECO:0000313" key="15">
    <source>
        <dbReference type="Proteomes" id="UP000017052"/>
    </source>
</evidence>
<dbReference type="InterPro" id="IPR036640">
    <property type="entry name" value="ABC1_TM_sf"/>
</dbReference>
<keyword evidence="5 11" id="KW-0812">Transmembrane</keyword>
<dbReference type="Pfam" id="PF00664">
    <property type="entry name" value="ABC_membrane"/>
    <property type="match status" value="1"/>
</dbReference>
<feature type="transmembrane region" description="Helical" evidence="11">
    <location>
        <begin position="55"/>
        <end position="82"/>
    </location>
</feature>
<comment type="similarity">
    <text evidence="10">Belongs to the ABC transporter superfamily. Siderophore-Fe(3+) uptake transporter (SIUT) (TC 3.A.1.21) family.</text>
</comment>
<dbReference type="InterPro" id="IPR039421">
    <property type="entry name" value="Type_1_exporter"/>
</dbReference>
<keyword evidence="8 11" id="KW-1133">Transmembrane helix</keyword>
<dbReference type="Pfam" id="PF00005">
    <property type="entry name" value="ABC_tran"/>
    <property type="match status" value="1"/>
</dbReference>
<dbReference type="Gene3D" id="3.40.50.300">
    <property type="entry name" value="P-loop containing nucleotide triphosphate hydrolases"/>
    <property type="match status" value="1"/>
</dbReference>
<dbReference type="PROSITE" id="PS50893">
    <property type="entry name" value="ABC_TRANSPORTER_2"/>
    <property type="match status" value="1"/>
</dbReference>
<evidence type="ECO:0000259" key="12">
    <source>
        <dbReference type="PROSITE" id="PS50893"/>
    </source>
</evidence>
<evidence type="ECO:0000256" key="3">
    <source>
        <dbReference type="ARBA" id="ARBA00022475"/>
    </source>
</evidence>
<keyword evidence="7 14" id="KW-0067">ATP-binding</keyword>
<dbReference type="SUPFAM" id="SSF52540">
    <property type="entry name" value="P-loop containing nucleoside triphosphate hydrolases"/>
    <property type="match status" value="1"/>
</dbReference>
<evidence type="ECO:0000259" key="13">
    <source>
        <dbReference type="PROSITE" id="PS50929"/>
    </source>
</evidence>
<dbReference type="InterPro" id="IPR003593">
    <property type="entry name" value="AAA+_ATPase"/>
</dbReference>
<name>U2REJ1_9ACTN</name>
<keyword evidence="9 11" id="KW-0472">Membrane</keyword>
<keyword evidence="6" id="KW-0547">Nucleotide-binding</keyword>
<evidence type="ECO:0000256" key="10">
    <source>
        <dbReference type="ARBA" id="ARBA00023455"/>
    </source>
</evidence>
<dbReference type="InterPro" id="IPR011527">
    <property type="entry name" value="ABC1_TM_dom"/>
</dbReference>
<dbReference type="SUPFAM" id="SSF90123">
    <property type="entry name" value="ABC transporter transmembrane region"/>
    <property type="match status" value="1"/>
</dbReference>
<dbReference type="InterPro" id="IPR027417">
    <property type="entry name" value="P-loop_NTPase"/>
</dbReference>
<comment type="subcellular location">
    <subcellularLocation>
        <location evidence="1">Cell inner membrane</location>
        <topology evidence="1">Multi-pass membrane protein</topology>
    </subcellularLocation>
</comment>
<dbReference type="GO" id="GO:0016887">
    <property type="term" value="F:ATP hydrolysis activity"/>
    <property type="evidence" value="ECO:0007669"/>
    <property type="project" value="InterPro"/>
</dbReference>
<dbReference type="FunFam" id="3.40.50.300:FF:000221">
    <property type="entry name" value="Multidrug ABC transporter ATP-binding protein"/>
    <property type="match status" value="1"/>
</dbReference>
<dbReference type="GO" id="GO:0005886">
    <property type="term" value="C:plasma membrane"/>
    <property type="evidence" value="ECO:0007669"/>
    <property type="project" value="UniProtKB-SubCell"/>
</dbReference>
<feature type="transmembrane region" description="Helical" evidence="11">
    <location>
        <begin position="18"/>
        <end position="43"/>
    </location>
</feature>
<dbReference type="PROSITE" id="PS00211">
    <property type="entry name" value="ABC_TRANSPORTER_1"/>
    <property type="match status" value="1"/>
</dbReference>